<evidence type="ECO:0000259" key="2">
    <source>
        <dbReference type="Pfam" id="PF12850"/>
    </source>
</evidence>
<gene>
    <name evidence="3" type="ORF">FC82_GL002696</name>
</gene>
<protein>
    <submittedName>
        <fullName evidence="3">Diadenosine tetraphosphatase-like protein</fullName>
    </submittedName>
</protein>
<name>A0A0R2BGD1_SECCO</name>
<dbReference type="PATRIC" id="fig|1423733.4.peg.2818"/>
<proteinExistence type="inferred from homology"/>
<feature type="domain" description="Calcineurin-like phosphoesterase" evidence="2">
    <location>
        <begin position="6"/>
        <end position="195"/>
    </location>
</feature>
<evidence type="ECO:0000256" key="1">
    <source>
        <dbReference type="ARBA" id="ARBA00008950"/>
    </source>
</evidence>
<accession>A0A0R2BGD1</accession>
<dbReference type="SUPFAM" id="SSF56300">
    <property type="entry name" value="Metallo-dependent phosphatases"/>
    <property type="match status" value="1"/>
</dbReference>
<dbReference type="InterPro" id="IPR024654">
    <property type="entry name" value="Calcineurin-like_PHP_lpxH"/>
</dbReference>
<dbReference type="GO" id="GO:0016791">
    <property type="term" value="F:phosphatase activity"/>
    <property type="evidence" value="ECO:0007669"/>
    <property type="project" value="TreeGrafter"/>
</dbReference>
<evidence type="ECO:0000313" key="4">
    <source>
        <dbReference type="Proteomes" id="UP000051845"/>
    </source>
</evidence>
<organism evidence="3 4">
    <name type="scientific">Secundilactobacillus collinoides DSM 20515 = JCM 1123</name>
    <dbReference type="NCBI Taxonomy" id="1423733"/>
    <lineage>
        <taxon>Bacteria</taxon>
        <taxon>Bacillati</taxon>
        <taxon>Bacillota</taxon>
        <taxon>Bacilli</taxon>
        <taxon>Lactobacillales</taxon>
        <taxon>Lactobacillaceae</taxon>
        <taxon>Secundilactobacillus</taxon>
    </lineage>
</organism>
<dbReference type="InterPro" id="IPR011152">
    <property type="entry name" value="Pesterase_MJ0912"/>
</dbReference>
<dbReference type="STRING" id="33960.TY91_12085"/>
<sequence length="281" mass="31953">MTTHTIAVLADSHGNGTAMRAVLEDAEKFNADEVWSLGDIAFGGPSSEDCYQMLSEVNTTQYLKGNWESAYNMFTSTKKINLDEPTHIYYAMLVAYDYDRFGPERDKQLHSLPMIGRKDIDGLTISLTHNLPTINRGHTLFPVEAQENFDDVVPDSDVDIAIYAHTHTPLWRYTSTEQMVLNPGSVGQSWFTRPKFLANRDASYLLLTLADGKVTDVDFRRVPFSWETEIQIAKDRHFPYVSIYKKLLETGNASTHNAEVLGKINDENDYRETVKAFLKRL</sequence>
<dbReference type="InterPro" id="IPR050126">
    <property type="entry name" value="Ap4A_hydrolase"/>
</dbReference>
<dbReference type="InterPro" id="IPR029052">
    <property type="entry name" value="Metallo-depent_PP-like"/>
</dbReference>
<dbReference type="AlphaFoldDB" id="A0A0R2BGD1"/>
<comment type="caution">
    <text evidence="3">The sequence shown here is derived from an EMBL/GenBank/DDBJ whole genome shotgun (WGS) entry which is preliminary data.</text>
</comment>
<dbReference type="EMBL" id="AYYR01000008">
    <property type="protein sequence ID" value="KRM77829.1"/>
    <property type="molecule type" value="Genomic_DNA"/>
</dbReference>
<dbReference type="Proteomes" id="UP000051845">
    <property type="component" value="Unassembled WGS sequence"/>
</dbReference>
<dbReference type="Pfam" id="PF12850">
    <property type="entry name" value="Metallophos_2"/>
    <property type="match status" value="1"/>
</dbReference>
<dbReference type="Gene3D" id="3.60.21.10">
    <property type="match status" value="1"/>
</dbReference>
<dbReference type="PIRSF" id="PIRSF000883">
    <property type="entry name" value="Pesterase_MJ0912"/>
    <property type="match status" value="1"/>
</dbReference>
<dbReference type="PANTHER" id="PTHR42850">
    <property type="entry name" value="METALLOPHOSPHOESTERASE"/>
    <property type="match status" value="1"/>
</dbReference>
<dbReference type="PANTHER" id="PTHR42850:SF2">
    <property type="entry name" value="BLL5683 PROTEIN"/>
    <property type="match status" value="1"/>
</dbReference>
<comment type="similarity">
    <text evidence="1">Belongs to the metallophosphoesterase superfamily. YfcE family.</text>
</comment>
<dbReference type="RefSeq" id="WP_054761667.1">
    <property type="nucleotide sequence ID" value="NZ_AYYR01000008.1"/>
</dbReference>
<evidence type="ECO:0000313" key="3">
    <source>
        <dbReference type="EMBL" id="KRM77829.1"/>
    </source>
</evidence>
<reference evidence="3 4" key="1">
    <citation type="journal article" date="2015" name="Genome Announc.">
        <title>Expanding the biotechnology potential of lactobacilli through comparative genomics of 213 strains and associated genera.</title>
        <authorList>
            <person name="Sun Z."/>
            <person name="Harris H.M."/>
            <person name="McCann A."/>
            <person name="Guo C."/>
            <person name="Argimon S."/>
            <person name="Zhang W."/>
            <person name="Yang X."/>
            <person name="Jeffery I.B."/>
            <person name="Cooney J.C."/>
            <person name="Kagawa T.F."/>
            <person name="Liu W."/>
            <person name="Song Y."/>
            <person name="Salvetti E."/>
            <person name="Wrobel A."/>
            <person name="Rasinkangas P."/>
            <person name="Parkhill J."/>
            <person name="Rea M.C."/>
            <person name="O'Sullivan O."/>
            <person name="Ritari J."/>
            <person name="Douillard F.P."/>
            <person name="Paul Ross R."/>
            <person name="Yang R."/>
            <person name="Briner A.E."/>
            <person name="Felis G.E."/>
            <person name="de Vos W.M."/>
            <person name="Barrangou R."/>
            <person name="Klaenhammer T.R."/>
            <person name="Caufield P.W."/>
            <person name="Cui Y."/>
            <person name="Zhang H."/>
            <person name="O'Toole P.W."/>
        </authorList>
    </citation>
    <scope>NUCLEOTIDE SEQUENCE [LARGE SCALE GENOMIC DNA]</scope>
    <source>
        <strain evidence="3 4">DSM 20515</strain>
    </source>
</reference>
<dbReference type="GO" id="GO:0005737">
    <property type="term" value="C:cytoplasm"/>
    <property type="evidence" value="ECO:0007669"/>
    <property type="project" value="TreeGrafter"/>
</dbReference>